<keyword evidence="5" id="KW-1185">Reference proteome</keyword>
<protein>
    <submittedName>
        <fullName evidence="3">Uncharacterized protein</fullName>
    </submittedName>
</protein>
<evidence type="ECO:0000313" key="3">
    <source>
        <dbReference type="EMBL" id="KAE8256692.1"/>
    </source>
</evidence>
<feature type="signal peptide" evidence="1">
    <location>
        <begin position="1"/>
        <end position="20"/>
    </location>
</feature>
<keyword evidence="1" id="KW-0732">Signal</keyword>
<accession>A0A177VHH2</accession>
<dbReference type="Proteomes" id="UP000836402">
    <property type="component" value="Unassembled WGS sequence"/>
</dbReference>
<reference evidence="2" key="3">
    <citation type="submission" date="2020-10" db="EMBL/GenBank/DDBJ databases">
        <authorList>
            <person name="Sedaghatjoo S."/>
        </authorList>
    </citation>
    <scope>NUCLEOTIDE SEQUENCE</scope>
    <source>
        <strain evidence="2">AZH3</strain>
    </source>
</reference>
<evidence type="ECO:0000313" key="5">
    <source>
        <dbReference type="Proteomes" id="UP000836402"/>
    </source>
</evidence>
<evidence type="ECO:0000313" key="4">
    <source>
        <dbReference type="Proteomes" id="UP000077671"/>
    </source>
</evidence>
<gene>
    <name evidence="3" type="ORF">A4X03_0g5152</name>
    <name evidence="2" type="ORF">JKIAZH3_G7520</name>
</gene>
<evidence type="ECO:0000256" key="1">
    <source>
        <dbReference type="SAM" id="SignalP"/>
    </source>
</evidence>
<proteinExistence type="predicted"/>
<reference evidence="3" key="1">
    <citation type="submission" date="2016-04" db="EMBL/GenBank/DDBJ databases">
        <authorList>
            <person name="Nguyen H.D."/>
            <person name="Kesanakurti P."/>
            <person name="Cullis J."/>
            <person name="Levesque C.A."/>
            <person name="Hambleton S."/>
        </authorList>
    </citation>
    <scope>NUCLEOTIDE SEQUENCE</scope>
    <source>
        <strain evidence="3">DAOMC 238032</strain>
    </source>
</reference>
<evidence type="ECO:0000313" key="2">
    <source>
        <dbReference type="EMBL" id="CAD6907362.1"/>
    </source>
</evidence>
<reference evidence="3" key="2">
    <citation type="journal article" date="2019" name="IMA Fungus">
        <title>Genome sequencing and comparison of five Tilletia species to identify candidate genes for the detection of regulated species infecting wheat.</title>
        <authorList>
            <person name="Nguyen H.D.T."/>
            <person name="Sultana T."/>
            <person name="Kesanakurti P."/>
            <person name="Hambleton S."/>
        </authorList>
    </citation>
    <scope>NUCLEOTIDE SEQUENCE</scope>
    <source>
        <strain evidence="3">DAOMC 238032</strain>
    </source>
</reference>
<organism evidence="3 4">
    <name type="scientific">Tilletia caries</name>
    <name type="common">wheat bunt fungus</name>
    <dbReference type="NCBI Taxonomy" id="13290"/>
    <lineage>
        <taxon>Eukaryota</taxon>
        <taxon>Fungi</taxon>
        <taxon>Dikarya</taxon>
        <taxon>Basidiomycota</taxon>
        <taxon>Ustilaginomycotina</taxon>
        <taxon>Exobasidiomycetes</taxon>
        <taxon>Tilletiales</taxon>
        <taxon>Tilletiaceae</taxon>
        <taxon>Tilletia</taxon>
    </lineage>
</organism>
<sequence>MRLSITQVLAAAVLATSVAAASSSLESSNIVVRSASDVKAHAHASASASGVKHNHTAEAKTRKEIKHIQDDLKMLHILKGHKDVTPEMERPIFLDIHKHTTSASAALKDVLKAYKMTDKRDIKFVEPSVLELVTDLNTVLHQANKLVNNVAHGTGLDGLNAKVVAPVGQVLAAAVNEVESILYNIAPSVGRVGDPVLNEVSEDLEFLGINLRRSEAQEMKVFGSDLVERKEEASAASKAAPKAQEGEIEHIQKHLSTVTDDLAKLKALKAAGKSHTPEGQALLKSVLKNAAAASKALDHVTHHAGKKQASSVKGSGKKRADQGIFGGVLVRAVHDLVCVLHAVIELTVNLLGNLDAQQTKSLVKTVDSKAFEPLFSGVKNFSKQVGGGLEPLVDPLLVSVQTLTAILNLN</sequence>
<dbReference type="EMBL" id="LWDD02000782">
    <property type="protein sequence ID" value="KAE8256692.1"/>
    <property type="molecule type" value="Genomic_DNA"/>
</dbReference>
<feature type="chain" id="PRO_5044550358" evidence="1">
    <location>
        <begin position="21"/>
        <end position="410"/>
    </location>
</feature>
<comment type="caution">
    <text evidence="3">The sequence shown here is derived from an EMBL/GenBank/DDBJ whole genome shotgun (WGS) entry which is preliminary data.</text>
</comment>
<name>A0A177VHH2_9BASI</name>
<dbReference type="EMBL" id="CAJHJG010000940">
    <property type="protein sequence ID" value="CAD6907362.1"/>
    <property type="molecule type" value="Genomic_DNA"/>
</dbReference>
<dbReference type="AlphaFoldDB" id="A0A177VHH2"/>
<dbReference type="Proteomes" id="UP000077671">
    <property type="component" value="Unassembled WGS sequence"/>
</dbReference>